<accession>A0A8R1IU31</accession>
<reference evidence="2" key="1">
    <citation type="submission" date="2010-08" db="EMBL/GenBank/DDBJ databases">
        <authorList>
            <consortium name="Caenorhabditis japonica Sequencing Consortium"/>
            <person name="Wilson R.K."/>
        </authorList>
    </citation>
    <scope>NUCLEOTIDE SEQUENCE [LARGE SCALE GENOMIC DNA]</scope>
    <source>
        <strain evidence="2">DF5081</strain>
    </source>
</reference>
<evidence type="ECO:0000313" key="2">
    <source>
        <dbReference type="Proteomes" id="UP000005237"/>
    </source>
</evidence>
<dbReference type="Proteomes" id="UP000005237">
    <property type="component" value="Unassembled WGS sequence"/>
</dbReference>
<dbReference type="EnsemblMetazoa" id="CJA39831.1">
    <property type="protein sequence ID" value="CJA39831.1"/>
    <property type="gene ID" value="WBGene00215679"/>
</dbReference>
<sequence>MKKAPFLAAVHIQKRLEFARKNARTDWRKVIFSDEKKFNCDGTDGYRSYWHDLRKQPSVFPGGTSKADDA</sequence>
<dbReference type="Gene3D" id="3.30.420.10">
    <property type="entry name" value="Ribonuclease H-like superfamily/Ribonuclease H"/>
    <property type="match status" value="1"/>
</dbReference>
<organism evidence="1 2">
    <name type="scientific">Caenorhabditis japonica</name>
    <dbReference type="NCBI Taxonomy" id="281687"/>
    <lineage>
        <taxon>Eukaryota</taxon>
        <taxon>Metazoa</taxon>
        <taxon>Ecdysozoa</taxon>
        <taxon>Nematoda</taxon>
        <taxon>Chromadorea</taxon>
        <taxon>Rhabditida</taxon>
        <taxon>Rhabditina</taxon>
        <taxon>Rhabditomorpha</taxon>
        <taxon>Rhabditoidea</taxon>
        <taxon>Rhabditidae</taxon>
        <taxon>Peloderinae</taxon>
        <taxon>Caenorhabditis</taxon>
    </lineage>
</organism>
<keyword evidence="2" id="KW-1185">Reference proteome</keyword>
<evidence type="ECO:0000313" key="1">
    <source>
        <dbReference type="EnsemblMetazoa" id="CJA39831.1"/>
    </source>
</evidence>
<reference evidence="1" key="2">
    <citation type="submission" date="2022-06" db="UniProtKB">
        <authorList>
            <consortium name="EnsemblMetazoa"/>
        </authorList>
    </citation>
    <scope>IDENTIFICATION</scope>
    <source>
        <strain evidence="1">DF5081</strain>
    </source>
</reference>
<name>A0A8R1IU31_CAEJA</name>
<dbReference type="GO" id="GO:0003676">
    <property type="term" value="F:nucleic acid binding"/>
    <property type="evidence" value="ECO:0007669"/>
    <property type="project" value="InterPro"/>
</dbReference>
<dbReference type="InterPro" id="IPR036397">
    <property type="entry name" value="RNaseH_sf"/>
</dbReference>
<dbReference type="AlphaFoldDB" id="A0A8R1IU31"/>
<proteinExistence type="predicted"/>
<protein>
    <submittedName>
        <fullName evidence="1">Uncharacterized protein</fullName>
    </submittedName>
</protein>